<evidence type="ECO:0000313" key="2">
    <source>
        <dbReference type="EMBL" id="HGD13848.1"/>
    </source>
</evidence>
<dbReference type="PANTHER" id="PTHR40517">
    <property type="entry name" value="METAL-DEPENDENT PHOSPHOHYDROLASE, HD SUPERFAMILY-RELATED"/>
    <property type="match status" value="1"/>
</dbReference>
<dbReference type="Gene3D" id="1.10.3210.10">
    <property type="entry name" value="Hypothetical protein af1432"/>
    <property type="match status" value="1"/>
</dbReference>
<dbReference type="PROSITE" id="PS51831">
    <property type="entry name" value="HD"/>
    <property type="match status" value="1"/>
</dbReference>
<dbReference type="InterPro" id="IPR039967">
    <property type="entry name" value="MJ1020-like"/>
</dbReference>
<accession>A0A7V3V0B9</accession>
<protein>
    <submittedName>
        <fullName evidence="2">HD domain-containing protein</fullName>
    </submittedName>
</protein>
<evidence type="ECO:0000259" key="1">
    <source>
        <dbReference type="PROSITE" id="PS51831"/>
    </source>
</evidence>
<feature type="domain" description="HD" evidence="1">
    <location>
        <begin position="44"/>
        <end position="146"/>
    </location>
</feature>
<dbReference type="InterPro" id="IPR006674">
    <property type="entry name" value="HD_domain"/>
</dbReference>
<sequence length="230" mass="26227">MAVEYPHRSVQKINLKQVIKDREVKTLINEADRQLEVLGYTEHGLRHARLVAKNSRQILVQLGYDERIAELSAIAGYLHDIGNVVSREGHEKTSALLARDILVRLGMDYSEIAQIMTAIGNHHEEGGNPVSEVAAALILADKADVHRSRVRNPALIKFDIHDRVNYAVRRSVLSVDSDKRRIIFDLKVDTQIASVMEYFEIFLSRMLISRRAADFLNCKFEMLINENRLV</sequence>
<comment type="caution">
    <text evidence="2">The sequence shown here is derived from an EMBL/GenBank/DDBJ whole genome shotgun (WGS) entry which is preliminary data.</text>
</comment>
<dbReference type="CDD" id="cd00077">
    <property type="entry name" value="HDc"/>
    <property type="match status" value="1"/>
</dbReference>
<proteinExistence type="predicted"/>
<gene>
    <name evidence="2" type="ORF">ENX16_07225</name>
</gene>
<dbReference type="EMBL" id="DTMZ01000179">
    <property type="protein sequence ID" value="HGD13848.1"/>
    <property type="molecule type" value="Genomic_DNA"/>
</dbReference>
<dbReference type="SUPFAM" id="SSF109604">
    <property type="entry name" value="HD-domain/PDEase-like"/>
    <property type="match status" value="1"/>
</dbReference>
<organism evidence="2">
    <name type="scientific">candidate division WOR-3 bacterium</name>
    <dbReference type="NCBI Taxonomy" id="2052148"/>
    <lineage>
        <taxon>Bacteria</taxon>
        <taxon>Bacteria division WOR-3</taxon>
    </lineage>
</organism>
<dbReference type="SMART" id="SM00471">
    <property type="entry name" value="HDc"/>
    <property type="match status" value="1"/>
</dbReference>
<dbReference type="InterPro" id="IPR003607">
    <property type="entry name" value="HD/PDEase_dom"/>
</dbReference>
<dbReference type="AlphaFoldDB" id="A0A7V3V0B9"/>
<dbReference type="PANTHER" id="PTHR40517:SF1">
    <property type="entry name" value="METAL-DEPENDENT PHOSPHOHYDROLASE, HD SUPERFAMILY-RELATED"/>
    <property type="match status" value="1"/>
</dbReference>
<dbReference type="Pfam" id="PF01966">
    <property type="entry name" value="HD"/>
    <property type="match status" value="1"/>
</dbReference>
<name>A0A7V3V0B9_UNCW3</name>
<reference evidence="2" key="1">
    <citation type="journal article" date="2020" name="mSystems">
        <title>Genome- and Community-Level Interaction Insights into Carbon Utilization and Element Cycling Functions of Hydrothermarchaeota in Hydrothermal Sediment.</title>
        <authorList>
            <person name="Zhou Z."/>
            <person name="Liu Y."/>
            <person name="Xu W."/>
            <person name="Pan J."/>
            <person name="Luo Z.H."/>
            <person name="Li M."/>
        </authorList>
    </citation>
    <scope>NUCLEOTIDE SEQUENCE [LARGE SCALE GENOMIC DNA]</scope>
    <source>
        <strain evidence="2">SpSt-914</strain>
    </source>
</reference>